<sequence>MAEMPHKTYSRAFFRPPSGLPTSCFHCMSLVGLCADRCASLVGLCGDRFIGLVGFWQTVAALSPMLRGVDGEVKQGV</sequence>
<evidence type="ECO:0000313" key="1">
    <source>
        <dbReference type="EMBL" id="JAH03420.1"/>
    </source>
</evidence>
<dbReference type="AlphaFoldDB" id="A0A0E9PH79"/>
<dbReference type="EMBL" id="GBXM01105157">
    <property type="protein sequence ID" value="JAH03420.1"/>
    <property type="molecule type" value="Transcribed_RNA"/>
</dbReference>
<accession>A0A0E9PH79</accession>
<reference evidence="1" key="1">
    <citation type="submission" date="2014-11" db="EMBL/GenBank/DDBJ databases">
        <authorList>
            <person name="Amaro Gonzalez C."/>
        </authorList>
    </citation>
    <scope>NUCLEOTIDE SEQUENCE</scope>
</reference>
<name>A0A0E9PH79_ANGAN</name>
<protein>
    <submittedName>
        <fullName evidence="1">Uncharacterized protein</fullName>
    </submittedName>
</protein>
<proteinExistence type="predicted"/>
<organism evidence="1">
    <name type="scientific">Anguilla anguilla</name>
    <name type="common">European freshwater eel</name>
    <name type="synonym">Muraena anguilla</name>
    <dbReference type="NCBI Taxonomy" id="7936"/>
    <lineage>
        <taxon>Eukaryota</taxon>
        <taxon>Metazoa</taxon>
        <taxon>Chordata</taxon>
        <taxon>Craniata</taxon>
        <taxon>Vertebrata</taxon>
        <taxon>Euteleostomi</taxon>
        <taxon>Actinopterygii</taxon>
        <taxon>Neopterygii</taxon>
        <taxon>Teleostei</taxon>
        <taxon>Anguilliformes</taxon>
        <taxon>Anguillidae</taxon>
        <taxon>Anguilla</taxon>
    </lineage>
</organism>
<reference evidence="1" key="2">
    <citation type="journal article" date="2015" name="Fish Shellfish Immunol.">
        <title>Early steps in the European eel (Anguilla anguilla)-Vibrio vulnificus interaction in the gills: Role of the RtxA13 toxin.</title>
        <authorList>
            <person name="Callol A."/>
            <person name="Pajuelo D."/>
            <person name="Ebbesson L."/>
            <person name="Teles M."/>
            <person name="MacKenzie S."/>
            <person name="Amaro C."/>
        </authorList>
    </citation>
    <scope>NUCLEOTIDE SEQUENCE</scope>
</reference>